<protein>
    <recommendedName>
        <fullName evidence="6">ABC transporter domain-containing protein</fullName>
    </recommendedName>
</protein>
<gene>
    <name evidence="4" type="ORF">MCHLO_00082</name>
</gene>
<dbReference type="SUPFAM" id="SSF52540">
    <property type="entry name" value="P-loop containing nucleoside triphosphate hydrolases"/>
    <property type="match status" value="1"/>
</dbReference>
<keyword evidence="2" id="KW-0067">ATP-binding</keyword>
<dbReference type="Gene3D" id="3.40.50.300">
    <property type="entry name" value="P-loop containing nucleotide triphosphate hydrolases"/>
    <property type="match status" value="1"/>
</dbReference>
<organism evidence="4 5">
    <name type="scientific">Mycena chlorophos</name>
    <name type="common">Agaric fungus</name>
    <name type="synonym">Agaricus chlorophos</name>
    <dbReference type="NCBI Taxonomy" id="658473"/>
    <lineage>
        <taxon>Eukaryota</taxon>
        <taxon>Fungi</taxon>
        <taxon>Dikarya</taxon>
        <taxon>Basidiomycota</taxon>
        <taxon>Agaricomycotina</taxon>
        <taxon>Agaricomycetes</taxon>
        <taxon>Agaricomycetidae</taxon>
        <taxon>Agaricales</taxon>
        <taxon>Marasmiineae</taxon>
        <taxon>Mycenaceae</taxon>
        <taxon>Mycena</taxon>
    </lineage>
</organism>
<dbReference type="Proteomes" id="UP000815677">
    <property type="component" value="Unassembled WGS sequence"/>
</dbReference>
<name>A0ABQ0KVX9_MYCCL</name>
<accession>A0ABQ0KVX9</accession>
<evidence type="ECO:0000256" key="2">
    <source>
        <dbReference type="ARBA" id="ARBA00022840"/>
    </source>
</evidence>
<keyword evidence="1" id="KW-0547">Nucleotide-binding</keyword>
<reference evidence="4" key="1">
    <citation type="submission" date="2014-09" db="EMBL/GenBank/DDBJ databases">
        <title>Genome sequence of the luminous mushroom Mycena chlorophos for searching fungal bioluminescence genes.</title>
        <authorList>
            <person name="Tanaka Y."/>
            <person name="Kasuga D."/>
            <person name="Oba Y."/>
            <person name="Hase S."/>
            <person name="Sato K."/>
            <person name="Oba Y."/>
            <person name="Sakakibara Y."/>
        </authorList>
    </citation>
    <scope>NUCLEOTIDE SEQUENCE</scope>
</reference>
<dbReference type="InterPro" id="IPR050173">
    <property type="entry name" value="ABC_transporter_C-like"/>
</dbReference>
<sequence>MPRRTPCAGGNLSVGQRLARAIVWESKILILDETLHYKTNAIIKKSLREELTSDVSLLTVADRLQTSKDSDRIMVSNPPLRSSRCAPATSHHPRPCATLPAQAPAQQPYLNGVPSNSGGV</sequence>
<proteinExistence type="predicted"/>
<evidence type="ECO:0008006" key="6">
    <source>
        <dbReference type="Google" id="ProtNLM"/>
    </source>
</evidence>
<dbReference type="EMBL" id="DF837813">
    <property type="protein sequence ID" value="GAT42367.1"/>
    <property type="molecule type" value="Genomic_DNA"/>
</dbReference>
<dbReference type="InterPro" id="IPR027417">
    <property type="entry name" value="P-loop_NTPase"/>
</dbReference>
<dbReference type="PANTHER" id="PTHR24223">
    <property type="entry name" value="ATP-BINDING CASSETTE SUB-FAMILY C"/>
    <property type="match status" value="1"/>
</dbReference>
<feature type="region of interest" description="Disordered" evidence="3">
    <location>
        <begin position="69"/>
        <end position="120"/>
    </location>
</feature>
<evidence type="ECO:0000256" key="3">
    <source>
        <dbReference type="SAM" id="MobiDB-lite"/>
    </source>
</evidence>
<keyword evidence="5" id="KW-1185">Reference proteome</keyword>
<evidence type="ECO:0000256" key="1">
    <source>
        <dbReference type="ARBA" id="ARBA00022741"/>
    </source>
</evidence>
<evidence type="ECO:0000313" key="5">
    <source>
        <dbReference type="Proteomes" id="UP000815677"/>
    </source>
</evidence>
<evidence type="ECO:0000313" key="4">
    <source>
        <dbReference type="EMBL" id="GAT42367.1"/>
    </source>
</evidence>